<protein>
    <recommendedName>
        <fullName evidence="3">PD-(D/E)XK motif protein</fullName>
    </recommendedName>
</protein>
<comment type="caution">
    <text evidence="1">The sequence shown here is derived from an EMBL/GenBank/DDBJ whole genome shotgun (WGS) entry which is preliminary data.</text>
</comment>
<dbReference type="RefSeq" id="WP_344665860.1">
    <property type="nucleotide sequence ID" value="NZ_BAAAQN010000012.1"/>
</dbReference>
<evidence type="ECO:0000313" key="2">
    <source>
        <dbReference type="Proteomes" id="UP001500751"/>
    </source>
</evidence>
<dbReference type="Proteomes" id="UP001500751">
    <property type="component" value="Unassembled WGS sequence"/>
</dbReference>
<reference evidence="1 2" key="1">
    <citation type="journal article" date="2019" name="Int. J. Syst. Evol. Microbiol.">
        <title>The Global Catalogue of Microorganisms (GCM) 10K type strain sequencing project: providing services to taxonomists for standard genome sequencing and annotation.</title>
        <authorList>
            <consortium name="The Broad Institute Genomics Platform"/>
            <consortium name="The Broad Institute Genome Sequencing Center for Infectious Disease"/>
            <person name="Wu L."/>
            <person name="Ma J."/>
        </authorList>
    </citation>
    <scope>NUCLEOTIDE SEQUENCE [LARGE SCALE GENOMIC DNA]</scope>
    <source>
        <strain evidence="1 2">JCM 16014</strain>
    </source>
</reference>
<dbReference type="InterPro" id="IPR025534">
    <property type="entry name" value="DUF4420"/>
</dbReference>
<gene>
    <name evidence="1" type="ORF">GCM10009839_26580</name>
</gene>
<accession>A0ABN2U319</accession>
<keyword evidence="2" id="KW-1185">Reference proteome</keyword>
<proteinExistence type="predicted"/>
<sequence length="339" mass="37746">MTDDTLRALVDRRWAELGTEQATGEHRLRVAELGVDTAAGPLLAAVDFEGNRHVMVPIASNQKVRGGLAGPVLSLRKRPLEGPDSYQSYADLGCLRRDMDDLFTLLCTNVLEATKEMPDTPLKALYRVINRWKALFRPQQALLGPDQLAGLFGELLVLNRLLEQETSAHRFWRGPQGYRHDFASVNVAIEVKAGLHGEARRPRIHGLGQLEPPPDGDLWLAWHRIERVADGGVGVADLVDRALHLCDDEIAVLDLLVRAGYHHGDADYYRDLRFLATEERWYRVDDTFPKLTGLQLSEAGIEVSVLDVDYTVDLSGDSPAPVSEDQVDAAMRTMLMEPV</sequence>
<evidence type="ECO:0000313" key="1">
    <source>
        <dbReference type="EMBL" id="GAA2026747.1"/>
    </source>
</evidence>
<dbReference type="Pfam" id="PF14390">
    <property type="entry name" value="DUF4420"/>
    <property type="match status" value="1"/>
</dbReference>
<dbReference type="EMBL" id="BAAAQN010000012">
    <property type="protein sequence ID" value="GAA2026747.1"/>
    <property type="molecule type" value="Genomic_DNA"/>
</dbReference>
<organism evidence="1 2">
    <name type="scientific">Catenulispora yoronensis</name>
    <dbReference type="NCBI Taxonomy" id="450799"/>
    <lineage>
        <taxon>Bacteria</taxon>
        <taxon>Bacillati</taxon>
        <taxon>Actinomycetota</taxon>
        <taxon>Actinomycetes</taxon>
        <taxon>Catenulisporales</taxon>
        <taxon>Catenulisporaceae</taxon>
        <taxon>Catenulispora</taxon>
    </lineage>
</organism>
<name>A0ABN2U319_9ACTN</name>
<evidence type="ECO:0008006" key="3">
    <source>
        <dbReference type="Google" id="ProtNLM"/>
    </source>
</evidence>